<organism evidence="1 2">
    <name type="scientific">Helicostylum pulchrum</name>
    <dbReference type="NCBI Taxonomy" id="562976"/>
    <lineage>
        <taxon>Eukaryota</taxon>
        <taxon>Fungi</taxon>
        <taxon>Fungi incertae sedis</taxon>
        <taxon>Mucoromycota</taxon>
        <taxon>Mucoromycotina</taxon>
        <taxon>Mucoromycetes</taxon>
        <taxon>Mucorales</taxon>
        <taxon>Mucorineae</taxon>
        <taxon>Mucoraceae</taxon>
        <taxon>Helicostylum</taxon>
    </lineage>
</organism>
<dbReference type="Proteomes" id="UP001476247">
    <property type="component" value="Unassembled WGS sequence"/>
</dbReference>
<sequence length="354" mass="42059">MVNIRRKSMIPRKTQTNYATDIIFRENLSHILQTTQVQVFKSDPIRWIPQDHVTLYKREIAWHLYQMTRLINIECWNIIVNILFEQHSRVIFSLIYQLGGTNYHRSALPFLTGRWENYSTVKHIASIYKTNIILYRPNYIPQYLRVRTHYVNLITPTNQNVVNNTLVIYSEPVEYLFSRDYNFQLSSLTDLRFEENFKTFFELDKCLIEYEAFDKVGHTDDERTNLQVIKQKFDQDKAKARYKAFVALRCDSEASEDVPDDWWPYPDDRPLTIEEFVLLLIKVSTTYSGTYYIIYKNNFYCICGDMFEADTMICQVDDHGGLSIPSDFENRLFGTKYKRGSLISLVNNKYLFVN</sequence>
<comment type="caution">
    <text evidence="1">The sequence shown here is derived from an EMBL/GenBank/DDBJ whole genome shotgun (WGS) entry which is preliminary data.</text>
</comment>
<gene>
    <name evidence="1" type="ORF">HPULCUR_008801</name>
</gene>
<accession>A0ABP9Y8M2</accession>
<dbReference type="EMBL" id="BAABUJ010000027">
    <property type="protein sequence ID" value="GAA5803322.1"/>
    <property type="molecule type" value="Genomic_DNA"/>
</dbReference>
<proteinExistence type="predicted"/>
<evidence type="ECO:0000313" key="2">
    <source>
        <dbReference type="Proteomes" id="UP001476247"/>
    </source>
</evidence>
<name>A0ABP9Y8M2_9FUNG</name>
<evidence type="ECO:0000313" key="1">
    <source>
        <dbReference type="EMBL" id="GAA5803322.1"/>
    </source>
</evidence>
<protein>
    <submittedName>
        <fullName evidence="1">Uncharacterized protein</fullName>
    </submittedName>
</protein>
<reference evidence="1 2" key="1">
    <citation type="submission" date="2024-04" db="EMBL/GenBank/DDBJ databases">
        <title>genome sequences of Mucor flavus KT1a and Helicostylum pulchrum KT1b strains isolation_sourced from the surface of a dry-aged beef.</title>
        <authorList>
            <person name="Toyotome T."/>
            <person name="Hosono M."/>
            <person name="Torimaru M."/>
            <person name="Fukuda K."/>
            <person name="Mikami N."/>
        </authorList>
    </citation>
    <scope>NUCLEOTIDE SEQUENCE [LARGE SCALE GENOMIC DNA]</scope>
    <source>
        <strain evidence="1 2">KT1b</strain>
    </source>
</reference>
<keyword evidence="2" id="KW-1185">Reference proteome</keyword>